<proteinExistence type="predicted"/>
<dbReference type="VEuPathDB" id="TriTrypDB:LPMP_352630"/>
<dbReference type="EMBL" id="CP009404">
    <property type="protein sequence ID" value="AIO02400.1"/>
    <property type="molecule type" value="Genomic_DNA"/>
</dbReference>
<keyword evidence="2" id="KW-1185">Reference proteome</keyword>
<dbReference type="AlphaFoldDB" id="A0A088S462"/>
<dbReference type="OrthoDB" id="270695at2759"/>
<dbReference type="Proteomes" id="UP000063063">
    <property type="component" value="Chromosome 35"/>
</dbReference>
<organism evidence="1 2">
    <name type="scientific">Leishmania panamensis</name>
    <dbReference type="NCBI Taxonomy" id="5679"/>
    <lineage>
        <taxon>Eukaryota</taxon>
        <taxon>Discoba</taxon>
        <taxon>Euglenozoa</taxon>
        <taxon>Kinetoplastea</taxon>
        <taxon>Metakinetoplastina</taxon>
        <taxon>Trypanosomatida</taxon>
        <taxon>Trypanosomatidae</taxon>
        <taxon>Leishmaniinae</taxon>
        <taxon>Leishmania</taxon>
        <taxon>Leishmania guyanensis species complex</taxon>
    </lineage>
</organism>
<reference evidence="1 2" key="1">
    <citation type="journal article" date="2015" name="Sci. Rep.">
        <title>The genome of Leishmania panamensis: insights into genomics of the L. (Viannia) subgenus.</title>
        <authorList>
            <person name="Llanes A."/>
            <person name="Restrepo C.M."/>
            <person name="Vecchio G.D."/>
            <person name="Anguizola F.J."/>
            <person name="Lleonart R."/>
        </authorList>
    </citation>
    <scope>NUCLEOTIDE SEQUENCE [LARGE SCALE GENOMIC DNA]</scope>
    <source>
        <strain evidence="1 2">MHOM/PA/94/PSC-1</strain>
    </source>
</reference>
<dbReference type="VEuPathDB" id="TriTrypDB:LPAL13_350033400"/>
<dbReference type="GeneID" id="22579292"/>
<dbReference type="RefSeq" id="XP_010703200.1">
    <property type="nucleotide sequence ID" value="XM_010704898.1"/>
</dbReference>
<evidence type="ECO:0000313" key="1">
    <source>
        <dbReference type="EMBL" id="AIO02400.1"/>
    </source>
</evidence>
<dbReference type="eggNOG" id="ENOG502RZBC">
    <property type="taxonomic scope" value="Eukaryota"/>
</dbReference>
<evidence type="ECO:0000313" key="2">
    <source>
        <dbReference type="Proteomes" id="UP000063063"/>
    </source>
</evidence>
<name>A0A088S462_LEIPA</name>
<sequence>MSCDLNNPTVGAMTAAAAPKRMTLKEAIDLDGVPTTPSLKQRRLMDIHVTAYPGLINERMLPKHNTAVNDFSSIDPLQYRKAHTVHSNNVTSHSKKEENVLGMLTTNQFANRMTLLGMQLREERAKNPKDALTISKLAPRGYHSRFLAPSFDERSTYRWDYCQWEPDSFHDTVRRERLATYRDEWTENEKADVTMSMKVPYLTMAVSSEQLKDKATIYRKDFMEDATQAEYRSLSYKTNLGDLGTSYAYSAYSVDDPRRKICFDASIAAFKTPHSVLEKTFSPRSSFLEKSASAKQKSSAREELDHLRTMRREMTRLSAAKHTAAELTNSETATKPVVIPGIKGSGYRRAPKGNDSYVYLPRDHFSYQHVDNF</sequence>
<accession>A0A088S462</accession>
<dbReference type="KEGG" id="lpan:LPMP_352630"/>
<protein>
    <submittedName>
        <fullName evidence="1">Uncharacterized protein</fullName>
    </submittedName>
</protein>
<gene>
    <name evidence="1" type="ORF">LPMP_352630</name>
</gene>